<feature type="compositionally biased region" description="Low complexity" evidence="1">
    <location>
        <begin position="106"/>
        <end position="123"/>
    </location>
</feature>
<comment type="caution">
    <text evidence="2">The sequence shown here is derived from an EMBL/GenBank/DDBJ whole genome shotgun (WGS) entry which is preliminary data.</text>
</comment>
<gene>
    <name evidence="2" type="ORF">L210DRAFT_3521771</name>
</gene>
<dbReference type="Proteomes" id="UP001194468">
    <property type="component" value="Unassembled WGS sequence"/>
</dbReference>
<feature type="region of interest" description="Disordered" evidence="1">
    <location>
        <begin position="104"/>
        <end position="127"/>
    </location>
</feature>
<dbReference type="InterPro" id="IPR036788">
    <property type="entry name" value="T_IF-3_C_sf"/>
</dbReference>
<dbReference type="EMBL" id="WHUW01000002">
    <property type="protein sequence ID" value="KAF8450970.1"/>
    <property type="molecule type" value="Genomic_DNA"/>
</dbReference>
<accession>A0AAD4C7B8</accession>
<dbReference type="GO" id="GO:0006413">
    <property type="term" value="P:translational initiation"/>
    <property type="evidence" value="ECO:0007669"/>
    <property type="project" value="InterPro"/>
</dbReference>
<evidence type="ECO:0000256" key="1">
    <source>
        <dbReference type="SAM" id="MobiDB-lite"/>
    </source>
</evidence>
<reference evidence="2" key="1">
    <citation type="submission" date="2019-10" db="EMBL/GenBank/DDBJ databases">
        <authorList>
            <consortium name="DOE Joint Genome Institute"/>
            <person name="Kuo A."/>
            <person name="Miyauchi S."/>
            <person name="Kiss E."/>
            <person name="Drula E."/>
            <person name="Kohler A."/>
            <person name="Sanchez-Garcia M."/>
            <person name="Andreopoulos B."/>
            <person name="Barry K.W."/>
            <person name="Bonito G."/>
            <person name="Buee M."/>
            <person name="Carver A."/>
            <person name="Chen C."/>
            <person name="Cichocki N."/>
            <person name="Clum A."/>
            <person name="Culley D."/>
            <person name="Crous P.W."/>
            <person name="Fauchery L."/>
            <person name="Girlanda M."/>
            <person name="Hayes R."/>
            <person name="Keri Z."/>
            <person name="LaButti K."/>
            <person name="Lipzen A."/>
            <person name="Lombard V."/>
            <person name="Magnuson J."/>
            <person name="Maillard F."/>
            <person name="Morin E."/>
            <person name="Murat C."/>
            <person name="Nolan M."/>
            <person name="Ohm R."/>
            <person name="Pangilinan J."/>
            <person name="Pereira M."/>
            <person name="Perotto S."/>
            <person name="Peter M."/>
            <person name="Riley R."/>
            <person name="Sitrit Y."/>
            <person name="Stielow B."/>
            <person name="Szollosi G."/>
            <person name="Zifcakova L."/>
            <person name="Stursova M."/>
            <person name="Spatafora J.W."/>
            <person name="Tedersoo L."/>
            <person name="Vaario L.-M."/>
            <person name="Yamada A."/>
            <person name="Yan M."/>
            <person name="Wang P."/>
            <person name="Xu J."/>
            <person name="Bruns T."/>
            <person name="Baldrian P."/>
            <person name="Vilgalys R."/>
            <person name="Henrissat B."/>
            <person name="Grigoriev I.V."/>
            <person name="Hibbett D."/>
            <person name="Nagy L.G."/>
            <person name="Martin F.M."/>
        </authorList>
    </citation>
    <scope>NUCLEOTIDE SEQUENCE</scope>
    <source>
        <strain evidence="2">BED1</strain>
    </source>
</reference>
<evidence type="ECO:0000313" key="2">
    <source>
        <dbReference type="EMBL" id="KAF8450970.1"/>
    </source>
</evidence>
<dbReference type="Gene3D" id="3.30.110.10">
    <property type="entry name" value="Translation initiation factor 3 (IF-3), C-terminal domain"/>
    <property type="match status" value="1"/>
</dbReference>
<proteinExistence type="predicted"/>
<keyword evidence="3" id="KW-1185">Reference proteome</keyword>
<feature type="region of interest" description="Disordered" evidence="1">
    <location>
        <begin position="38"/>
        <end position="70"/>
    </location>
</feature>
<dbReference type="AlphaFoldDB" id="A0AAD4C7B8"/>
<evidence type="ECO:0008006" key="4">
    <source>
        <dbReference type="Google" id="ProtNLM"/>
    </source>
</evidence>
<reference evidence="2" key="2">
    <citation type="journal article" date="2020" name="Nat. Commun.">
        <title>Large-scale genome sequencing of mycorrhizal fungi provides insights into the early evolution of symbiotic traits.</title>
        <authorList>
            <person name="Miyauchi S."/>
            <person name="Kiss E."/>
            <person name="Kuo A."/>
            <person name="Drula E."/>
            <person name="Kohler A."/>
            <person name="Sanchez-Garcia M."/>
            <person name="Morin E."/>
            <person name="Andreopoulos B."/>
            <person name="Barry K.W."/>
            <person name="Bonito G."/>
            <person name="Buee M."/>
            <person name="Carver A."/>
            <person name="Chen C."/>
            <person name="Cichocki N."/>
            <person name="Clum A."/>
            <person name="Culley D."/>
            <person name="Crous P.W."/>
            <person name="Fauchery L."/>
            <person name="Girlanda M."/>
            <person name="Hayes R.D."/>
            <person name="Keri Z."/>
            <person name="LaButti K."/>
            <person name="Lipzen A."/>
            <person name="Lombard V."/>
            <person name="Magnuson J."/>
            <person name="Maillard F."/>
            <person name="Murat C."/>
            <person name="Nolan M."/>
            <person name="Ohm R.A."/>
            <person name="Pangilinan J."/>
            <person name="Pereira M.F."/>
            <person name="Perotto S."/>
            <person name="Peter M."/>
            <person name="Pfister S."/>
            <person name="Riley R."/>
            <person name="Sitrit Y."/>
            <person name="Stielow J.B."/>
            <person name="Szollosi G."/>
            <person name="Zifcakova L."/>
            <person name="Stursova M."/>
            <person name="Spatafora J.W."/>
            <person name="Tedersoo L."/>
            <person name="Vaario L.M."/>
            <person name="Yamada A."/>
            <person name="Yan M."/>
            <person name="Wang P."/>
            <person name="Xu J."/>
            <person name="Bruns T."/>
            <person name="Baldrian P."/>
            <person name="Vilgalys R."/>
            <person name="Dunand C."/>
            <person name="Henrissat B."/>
            <person name="Grigoriev I.V."/>
            <person name="Hibbett D."/>
            <person name="Nagy L.G."/>
            <person name="Martin F.M."/>
        </authorList>
    </citation>
    <scope>NUCLEOTIDE SEQUENCE</scope>
    <source>
        <strain evidence="2">BED1</strain>
    </source>
</reference>
<name>A0AAD4C7B8_BOLED</name>
<dbReference type="SUPFAM" id="SSF55200">
    <property type="entry name" value="Translation initiation factor IF3, C-terminal domain"/>
    <property type="match status" value="1"/>
</dbReference>
<organism evidence="2 3">
    <name type="scientific">Boletus edulis BED1</name>
    <dbReference type="NCBI Taxonomy" id="1328754"/>
    <lineage>
        <taxon>Eukaryota</taxon>
        <taxon>Fungi</taxon>
        <taxon>Dikarya</taxon>
        <taxon>Basidiomycota</taxon>
        <taxon>Agaricomycotina</taxon>
        <taxon>Agaricomycetes</taxon>
        <taxon>Agaricomycetidae</taxon>
        <taxon>Boletales</taxon>
        <taxon>Boletineae</taxon>
        <taxon>Boletaceae</taxon>
        <taxon>Boletoideae</taxon>
        <taxon>Boletus</taxon>
    </lineage>
</organism>
<sequence>MASLSTHTRHHLCAFTRVWAAYRSTSVRQILHSRSITGRPYAHVRPSYPPPPPARPNTHPGRARRPTNRQIPFTHVYVLDPDTNKLSPSKHRLEDLLATYAGTGGTHTNADTSTNTGTGTHTPTRGRDRPIIELVTSTPNPIVRITTRTEIEARYKDVKRALKEKKSAKVESKEVQLTWGVAPADVAHKMRKARRDLEKGYRVVVAVAMRHGHRPSSRRELVAFADELADALAGVGQECKEREMTDRLMVLSFQKVEVNEDAR</sequence>
<protein>
    <recommendedName>
        <fullName evidence="4">Translation initiation factor IF-3</fullName>
    </recommendedName>
</protein>
<evidence type="ECO:0000313" key="3">
    <source>
        <dbReference type="Proteomes" id="UP001194468"/>
    </source>
</evidence>